<dbReference type="GO" id="GO:0005829">
    <property type="term" value="C:cytosol"/>
    <property type="evidence" value="ECO:0007669"/>
    <property type="project" value="TreeGrafter"/>
</dbReference>
<dbReference type="PANTHER" id="PTHR30115">
    <property type="entry name" value="NITROGEN REGULATORY PROTEIN P-II"/>
    <property type="match status" value="1"/>
</dbReference>
<name>A0A1D7XNF6_9CLOT</name>
<dbReference type="Pfam" id="PF00543">
    <property type="entry name" value="P-II"/>
    <property type="match status" value="1"/>
</dbReference>
<evidence type="ECO:0000313" key="2">
    <source>
        <dbReference type="EMBL" id="AOR24854.1"/>
    </source>
</evidence>
<dbReference type="GO" id="GO:0005524">
    <property type="term" value="F:ATP binding"/>
    <property type="evidence" value="ECO:0007669"/>
    <property type="project" value="TreeGrafter"/>
</dbReference>
<proteinExistence type="inferred from homology"/>
<dbReference type="GO" id="GO:0006808">
    <property type="term" value="P:regulation of nitrogen utilization"/>
    <property type="evidence" value="ECO:0007669"/>
    <property type="project" value="InterPro"/>
</dbReference>
<accession>A0A1D7XNF6</accession>
<dbReference type="InterPro" id="IPR017918">
    <property type="entry name" value="N-reg_PII_CS"/>
</dbReference>
<dbReference type="PANTHER" id="PTHR30115:SF11">
    <property type="entry name" value="NITROGEN REGULATORY PROTEIN P-II HOMOLOG"/>
    <property type="match status" value="1"/>
</dbReference>
<evidence type="ECO:0000256" key="1">
    <source>
        <dbReference type="RuleBase" id="RU003936"/>
    </source>
</evidence>
<dbReference type="AlphaFoldDB" id="A0A1D7XNF6"/>
<dbReference type="PROSITE" id="PS51343">
    <property type="entry name" value="PII_GLNB_DOM"/>
    <property type="match status" value="1"/>
</dbReference>
<dbReference type="InterPro" id="IPR002187">
    <property type="entry name" value="N-reg_PII"/>
</dbReference>
<organism evidence="2 3">
    <name type="scientific">Clostridium taeniosporum</name>
    <dbReference type="NCBI Taxonomy" id="394958"/>
    <lineage>
        <taxon>Bacteria</taxon>
        <taxon>Bacillati</taxon>
        <taxon>Bacillota</taxon>
        <taxon>Clostridia</taxon>
        <taxon>Eubacteriales</taxon>
        <taxon>Clostridiaceae</taxon>
        <taxon>Clostridium</taxon>
    </lineage>
</organism>
<dbReference type="Gene3D" id="3.30.70.120">
    <property type="match status" value="1"/>
</dbReference>
<keyword evidence="3" id="KW-1185">Reference proteome</keyword>
<dbReference type="RefSeq" id="WP_069680976.1">
    <property type="nucleotide sequence ID" value="NZ_CP017253.2"/>
</dbReference>
<dbReference type="Proteomes" id="UP000094652">
    <property type="component" value="Chromosome"/>
</dbReference>
<reference evidence="3" key="1">
    <citation type="submission" date="2016-09" db="EMBL/GenBank/DDBJ databases">
        <title>Genomics of Clostridium taeniosporum, an organism which forms endospores with ribbon-like appendages.</title>
        <authorList>
            <person name="Walker J.R."/>
        </authorList>
    </citation>
    <scope>NUCLEOTIDE SEQUENCE [LARGE SCALE GENOMIC DNA]</scope>
    <source>
        <strain evidence="3">1/k</strain>
    </source>
</reference>
<dbReference type="InterPro" id="IPR015867">
    <property type="entry name" value="N-reg_PII/ATP_PRibTrfase_C"/>
</dbReference>
<dbReference type="KEGG" id="ctae:BGI42_14490"/>
<dbReference type="EMBL" id="CP017253">
    <property type="protein sequence ID" value="AOR24854.1"/>
    <property type="molecule type" value="Genomic_DNA"/>
</dbReference>
<dbReference type="PRINTS" id="PR00340">
    <property type="entry name" value="PIIGLNB"/>
</dbReference>
<dbReference type="PROSITE" id="PS00638">
    <property type="entry name" value="PII_GLNB_CTER"/>
    <property type="match status" value="1"/>
</dbReference>
<comment type="similarity">
    <text evidence="1">Belongs to the P(II) protein family.</text>
</comment>
<dbReference type="STRING" id="394958.BGI42_14490"/>
<dbReference type="SUPFAM" id="SSF54913">
    <property type="entry name" value="GlnB-like"/>
    <property type="match status" value="1"/>
</dbReference>
<dbReference type="GO" id="GO:0030234">
    <property type="term" value="F:enzyme regulator activity"/>
    <property type="evidence" value="ECO:0007669"/>
    <property type="project" value="InterPro"/>
</dbReference>
<evidence type="ECO:0000313" key="3">
    <source>
        <dbReference type="Proteomes" id="UP000094652"/>
    </source>
</evidence>
<dbReference type="InterPro" id="IPR011322">
    <property type="entry name" value="N-reg_PII-like_a/b"/>
</dbReference>
<dbReference type="OrthoDB" id="9802729at2"/>
<sequence length="112" mass="12579">MKRIEAIIRPSKLEEIKEALKSKNINGITINQVMGCGNQYGWTEYHRGSEVITNVLPKIEVKIVVEDNKVEEVISLISEIARTGEVGDGKIFVINIEECIRIRTGERGNKAL</sequence>
<dbReference type="SMART" id="SM00938">
    <property type="entry name" value="P-II"/>
    <property type="match status" value="1"/>
</dbReference>
<protein>
    <submittedName>
        <fullName evidence="2">P-II family nitrogen regulator</fullName>
    </submittedName>
</protein>
<gene>
    <name evidence="2" type="ORF">BGI42_14490</name>
</gene>